<name>A0A4Q9H255_9BURK</name>
<dbReference type="Pfam" id="PF13673">
    <property type="entry name" value="Acetyltransf_10"/>
    <property type="match status" value="1"/>
</dbReference>
<comment type="similarity">
    <text evidence="1">Belongs to the 4-hydroxybenzoyl-CoA thioesterase family.</text>
</comment>
<dbReference type="CDD" id="cd04301">
    <property type="entry name" value="NAT_SF"/>
    <property type="match status" value="1"/>
</dbReference>
<dbReference type="CDD" id="cd00586">
    <property type="entry name" value="4HBT"/>
    <property type="match status" value="1"/>
</dbReference>
<accession>A0A4Q9H255</accession>
<dbReference type="PANTHER" id="PTHR31793:SF27">
    <property type="entry name" value="NOVEL THIOESTERASE SUPERFAMILY DOMAIN AND SAPOSIN A-TYPE DOMAIN CONTAINING PROTEIN (0610012H03RIK)"/>
    <property type="match status" value="1"/>
</dbReference>
<dbReference type="Pfam" id="PF13279">
    <property type="entry name" value="4HBT_2"/>
    <property type="match status" value="1"/>
</dbReference>
<dbReference type="InterPro" id="IPR000182">
    <property type="entry name" value="GNAT_dom"/>
</dbReference>
<organism evidence="4 5">
    <name type="scientific">Aquabacterium lacunae</name>
    <dbReference type="NCBI Taxonomy" id="2528630"/>
    <lineage>
        <taxon>Bacteria</taxon>
        <taxon>Pseudomonadati</taxon>
        <taxon>Pseudomonadota</taxon>
        <taxon>Betaproteobacteria</taxon>
        <taxon>Burkholderiales</taxon>
        <taxon>Aquabacterium</taxon>
    </lineage>
</organism>
<dbReference type="AlphaFoldDB" id="A0A4Q9H255"/>
<dbReference type="SUPFAM" id="SSF54637">
    <property type="entry name" value="Thioesterase/thiol ester dehydrase-isomerase"/>
    <property type="match status" value="1"/>
</dbReference>
<comment type="caution">
    <text evidence="4">The sequence shown here is derived from an EMBL/GenBank/DDBJ whole genome shotgun (WGS) entry which is preliminary data.</text>
</comment>
<keyword evidence="5" id="KW-1185">Reference proteome</keyword>
<evidence type="ECO:0000313" key="4">
    <source>
        <dbReference type="EMBL" id="TBO28818.1"/>
    </source>
</evidence>
<dbReference type="PANTHER" id="PTHR31793">
    <property type="entry name" value="4-HYDROXYBENZOYL-COA THIOESTERASE FAMILY MEMBER"/>
    <property type="match status" value="1"/>
</dbReference>
<gene>
    <name evidence="4" type="ORF">EYS42_14505</name>
</gene>
<dbReference type="PROSITE" id="PS51186">
    <property type="entry name" value="GNAT"/>
    <property type="match status" value="1"/>
</dbReference>
<dbReference type="SUPFAM" id="SSF55729">
    <property type="entry name" value="Acyl-CoA N-acyltransferases (Nat)"/>
    <property type="match status" value="1"/>
</dbReference>
<dbReference type="NCBIfam" id="TIGR00051">
    <property type="entry name" value="YbgC/FadM family acyl-CoA thioesterase"/>
    <property type="match status" value="1"/>
</dbReference>
<proteinExistence type="inferred from homology"/>
<sequence length="295" mass="32086">MSSSTFTRDQFPLVHRLRVRWAEVDAQQVVFNGHYLTYLDVAISEYWRATGLPYPDAWSALGGDIYARGHQLAYHAPARLDDWLDVGVRTARIGNSSITVEWALWNDHRLVTTGEAVYVHVDLATGRPASVPASVREQIAAHAAGAAVTRLSLGDWATWQSDAMRVREPVFVVEQQVPASEEIDDDDPLALHAVLHNIGGLPLATGRLITAGQPPGEARIGRLAVIKAMRGSGAGRQVLRALMQAARAEGAHTVHVHAQTSALPFYLAEGFEVSGTPFDEVGIPHVAMVWRTPSA</sequence>
<reference evidence="4 5" key="1">
    <citation type="submission" date="2019-02" db="EMBL/GenBank/DDBJ databases">
        <title>Aquabacterium sp. strain KMB7.</title>
        <authorList>
            <person name="Chen W.-M."/>
        </authorList>
    </citation>
    <scope>NUCLEOTIDE SEQUENCE [LARGE SCALE GENOMIC DNA]</scope>
    <source>
        <strain evidence="4 5">KMB7</strain>
    </source>
</reference>
<keyword evidence="2 4" id="KW-0378">Hydrolase</keyword>
<dbReference type="InterPro" id="IPR050563">
    <property type="entry name" value="4-hydroxybenzoyl-CoA_TE"/>
</dbReference>
<protein>
    <submittedName>
        <fullName evidence="4">YbgC/FadM family acyl-CoA thioesterase</fullName>
        <ecNumber evidence="4">3.1.2.-</ecNumber>
    </submittedName>
</protein>
<dbReference type="Gene3D" id="3.40.630.30">
    <property type="match status" value="1"/>
</dbReference>
<dbReference type="EMBL" id="SIXI01000006">
    <property type="protein sequence ID" value="TBO28818.1"/>
    <property type="molecule type" value="Genomic_DNA"/>
</dbReference>
<evidence type="ECO:0000313" key="5">
    <source>
        <dbReference type="Proteomes" id="UP000292120"/>
    </source>
</evidence>
<dbReference type="OrthoDB" id="9796171at2"/>
<dbReference type="InterPro" id="IPR006684">
    <property type="entry name" value="YbgC/YbaW"/>
</dbReference>
<feature type="domain" description="N-acetyltransferase" evidence="3">
    <location>
        <begin position="146"/>
        <end position="293"/>
    </location>
</feature>
<evidence type="ECO:0000256" key="2">
    <source>
        <dbReference type="ARBA" id="ARBA00022801"/>
    </source>
</evidence>
<dbReference type="RefSeq" id="WP_130968909.1">
    <property type="nucleotide sequence ID" value="NZ_SIXI01000006.1"/>
</dbReference>
<dbReference type="InterPro" id="IPR029069">
    <property type="entry name" value="HotDog_dom_sf"/>
</dbReference>
<evidence type="ECO:0000256" key="1">
    <source>
        <dbReference type="ARBA" id="ARBA00005953"/>
    </source>
</evidence>
<dbReference type="Proteomes" id="UP000292120">
    <property type="component" value="Unassembled WGS sequence"/>
</dbReference>
<evidence type="ECO:0000259" key="3">
    <source>
        <dbReference type="PROSITE" id="PS51186"/>
    </source>
</evidence>
<dbReference type="GO" id="GO:0047617">
    <property type="term" value="F:fatty acyl-CoA hydrolase activity"/>
    <property type="evidence" value="ECO:0007669"/>
    <property type="project" value="TreeGrafter"/>
</dbReference>
<dbReference type="GO" id="GO:0016747">
    <property type="term" value="F:acyltransferase activity, transferring groups other than amino-acyl groups"/>
    <property type="evidence" value="ECO:0007669"/>
    <property type="project" value="InterPro"/>
</dbReference>
<dbReference type="InterPro" id="IPR016181">
    <property type="entry name" value="Acyl_CoA_acyltransferase"/>
</dbReference>
<dbReference type="Gene3D" id="3.10.129.10">
    <property type="entry name" value="Hotdog Thioesterase"/>
    <property type="match status" value="1"/>
</dbReference>
<dbReference type="EC" id="3.1.2.-" evidence="4"/>